<evidence type="ECO:0000256" key="1">
    <source>
        <dbReference type="SAM" id="MobiDB-lite"/>
    </source>
</evidence>
<name>A0A4Y1R865_PRUDU</name>
<dbReference type="PANTHER" id="PTHR46872:SF4">
    <property type="entry name" value="MYB-LIKE DOMAIN-CONTAINING PROTEIN"/>
    <property type="match status" value="1"/>
</dbReference>
<dbReference type="EMBL" id="AP019299">
    <property type="protein sequence ID" value="BBH00255.1"/>
    <property type="molecule type" value="Genomic_DNA"/>
</dbReference>
<proteinExistence type="predicted"/>
<gene>
    <name evidence="2" type="ORF">Prudu_010195</name>
</gene>
<feature type="non-terminal residue" evidence="2">
    <location>
        <position position="1"/>
    </location>
</feature>
<dbReference type="PANTHER" id="PTHR46872">
    <property type="entry name" value="DNA BINDING PROTEIN"/>
    <property type="match status" value="1"/>
</dbReference>
<protein>
    <submittedName>
        <fullName evidence="2">ELM2 domain-containing protein</fullName>
    </submittedName>
</protein>
<sequence length="535" mass="59946">NLSRAHPTHPESEGHPAFYSFNSLIYLPIDPDFIRRVPNPILGSLIAAFFSEWEVWMSKSHIAYSMHHFKCGFTLQGKMINKRPFGGEDSYEVACKHPRQLEHSNEDIFPFNGAPQKFQISDGEGDGSFSKCPDEGRFASVLGTSVSNDTYKELETGASGSFARFLWSNSSIIEANVRPEAASHLSLFPEFFAPVNQWRALLHSDKICLSPVDYPPRKLVSIGAQHQAHVPVWGFEGSHASVHLEKLDPQHEPSCPSSQDLVLDVNEEKLMGTRVISMPDLEASAANYFSEDVGARSNCKCGDAGSVRCVRQHVMETREKLKEDLGEHLFEELGFYEMGEGVADKWTKEEEHAFHDVVLSNPVSLGKNFWHHLSVAFPSRTHKDLVSYYFNVFMLRKRTEQNRFDPLNIDSDDDEWQKSELGTVEDDEDSGVESPVNLDASAYNQEEHLEGCYEHIEDAYDVDGCRDGNDVVDCIVMKDKDGGDIDDGSGAHVGSSPGDSGGTETQILDKIASNNREHYDIQDDSCTSYEYQRDS</sequence>
<dbReference type="CDD" id="cd00167">
    <property type="entry name" value="SANT"/>
    <property type="match status" value="1"/>
</dbReference>
<feature type="compositionally biased region" description="Polar residues" evidence="1">
    <location>
        <begin position="524"/>
        <end position="535"/>
    </location>
</feature>
<feature type="region of interest" description="Disordered" evidence="1">
    <location>
        <begin position="483"/>
        <end position="535"/>
    </location>
</feature>
<evidence type="ECO:0000313" key="2">
    <source>
        <dbReference type="EMBL" id="BBH00255.1"/>
    </source>
</evidence>
<accession>A0A4Y1R865</accession>
<dbReference type="AlphaFoldDB" id="A0A4Y1R865"/>
<dbReference type="InterPro" id="IPR001005">
    <property type="entry name" value="SANT/Myb"/>
</dbReference>
<reference evidence="2" key="1">
    <citation type="journal article" date="2019" name="Science">
        <title>Mutation of a bHLH transcription factor allowed almond domestication.</title>
        <authorList>
            <person name="Sanchez-Perez R."/>
            <person name="Pavan S."/>
            <person name="Mazzeo R."/>
            <person name="Moldovan C."/>
            <person name="Aiese Cigliano R."/>
            <person name="Del Cueto J."/>
            <person name="Ricciardi F."/>
            <person name="Lotti C."/>
            <person name="Ricciardi L."/>
            <person name="Dicenta F."/>
            <person name="Lopez-Marques R.L."/>
            <person name="Lindberg Moller B."/>
        </authorList>
    </citation>
    <scope>NUCLEOTIDE SEQUENCE</scope>
</reference>
<organism evidence="2">
    <name type="scientific">Prunus dulcis</name>
    <name type="common">Almond</name>
    <name type="synonym">Amygdalus dulcis</name>
    <dbReference type="NCBI Taxonomy" id="3755"/>
    <lineage>
        <taxon>Eukaryota</taxon>
        <taxon>Viridiplantae</taxon>
        <taxon>Streptophyta</taxon>
        <taxon>Embryophyta</taxon>
        <taxon>Tracheophyta</taxon>
        <taxon>Spermatophyta</taxon>
        <taxon>Magnoliopsida</taxon>
        <taxon>eudicotyledons</taxon>
        <taxon>Gunneridae</taxon>
        <taxon>Pentapetalae</taxon>
        <taxon>rosids</taxon>
        <taxon>fabids</taxon>
        <taxon>Rosales</taxon>
        <taxon>Rosaceae</taxon>
        <taxon>Amygdaloideae</taxon>
        <taxon>Amygdaleae</taxon>
        <taxon>Prunus</taxon>
    </lineage>
</organism>